<dbReference type="Pfam" id="PF02353">
    <property type="entry name" value="CMAS"/>
    <property type="match status" value="1"/>
</dbReference>
<protein>
    <submittedName>
        <fullName evidence="6">Cyclopropane-fatty-acyl-phospholipid synthase</fullName>
        <ecNumber evidence="6">2.1.1.79</ecNumber>
    </submittedName>
</protein>
<keyword evidence="2 6" id="KW-0489">Methyltransferase</keyword>
<dbReference type="Gene3D" id="3.40.50.150">
    <property type="entry name" value="Vaccinia Virus protein VP39"/>
    <property type="match status" value="1"/>
</dbReference>
<accession>A0A7W4VJH6</accession>
<gene>
    <name evidence="6" type="ORF">FHR70_001388</name>
</gene>
<dbReference type="AlphaFoldDB" id="A0A7W4VJH6"/>
<dbReference type="Proteomes" id="UP000532010">
    <property type="component" value="Unassembled WGS sequence"/>
</dbReference>
<dbReference type="PIRSF" id="PIRSF003085">
    <property type="entry name" value="CMAS"/>
    <property type="match status" value="1"/>
</dbReference>
<evidence type="ECO:0000256" key="1">
    <source>
        <dbReference type="ARBA" id="ARBA00010815"/>
    </source>
</evidence>
<comment type="similarity">
    <text evidence="1">Belongs to the CFA/CMAS family.</text>
</comment>
<evidence type="ECO:0000256" key="4">
    <source>
        <dbReference type="ARBA" id="ARBA00022691"/>
    </source>
</evidence>
<dbReference type="EMBL" id="JACHWB010000001">
    <property type="protein sequence ID" value="MBB3018348.1"/>
    <property type="molecule type" value="Genomic_DNA"/>
</dbReference>
<keyword evidence="4" id="KW-0949">S-adenosyl-L-methionine</keyword>
<dbReference type="CDD" id="cd02440">
    <property type="entry name" value="AdoMet_MTases"/>
    <property type="match status" value="1"/>
</dbReference>
<dbReference type="SUPFAM" id="SSF53335">
    <property type="entry name" value="S-adenosyl-L-methionine-dependent methyltransferases"/>
    <property type="match status" value="1"/>
</dbReference>
<keyword evidence="5" id="KW-0443">Lipid metabolism</keyword>
<dbReference type="GO" id="GO:0032259">
    <property type="term" value="P:methylation"/>
    <property type="evidence" value="ECO:0007669"/>
    <property type="project" value="UniProtKB-KW"/>
</dbReference>
<dbReference type="EC" id="2.1.1.79" evidence="6"/>
<dbReference type="GO" id="GO:0008825">
    <property type="term" value="F:cyclopropane-fatty-acyl-phospholipid synthase activity"/>
    <property type="evidence" value="ECO:0007669"/>
    <property type="project" value="UniProtKB-EC"/>
</dbReference>
<dbReference type="InterPro" id="IPR029063">
    <property type="entry name" value="SAM-dependent_MTases_sf"/>
</dbReference>
<dbReference type="InterPro" id="IPR050723">
    <property type="entry name" value="CFA/CMAS"/>
</dbReference>
<name>A0A7W4VJH6_9HYPH</name>
<evidence type="ECO:0000256" key="3">
    <source>
        <dbReference type="ARBA" id="ARBA00022679"/>
    </source>
</evidence>
<dbReference type="GO" id="GO:0008610">
    <property type="term" value="P:lipid biosynthetic process"/>
    <property type="evidence" value="ECO:0007669"/>
    <property type="project" value="InterPro"/>
</dbReference>
<keyword evidence="7" id="KW-1185">Reference proteome</keyword>
<evidence type="ECO:0000256" key="5">
    <source>
        <dbReference type="ARBA" id="ARBA00023098"/>
    </source>
</evidence>
<organism evidence="6 7">
    <name type="scientific">Microvirga lupini</name>
    <dbReference type="NCBI Taxonomy" id="420324"/>
    <lineage>
        <taxon>Bacteria</taxon>
        <taxon>Pseudomonadati</taxon>
        <taxon>Pseudomonadota</taxon>
        <taxon>Alphaproteobacteria</taxon>
        <taxon>Hyphomicrobiales</taxon>
        <taxon>Methylobacteriaceae</taxon>
        <taxon>Microvirga</taxon>
    </lineage>
</organism>
<evidence type="ECO:0000256" key="2">
    <source>
        <dbReference type="ARBA" id="ARBA00022603"/>
    </source>
</evidence>
<comment type="caution">
    <text evidence="6">The sequence shown here is derived from an EMBL/GenBank/DDBJ whole genome shotgun (WGS) entry which is preliminary data.</text>
</comment>
<dbReference type="PANTHER" id="PTHR43667:SF1">
    <property type="entry name" value="CYCLOPROPANE-FATTY-ACYL-PHOSPHOLIPID SYNTHASE"/>
    <property type="match status" value="1"/>
</dbReference>
<keyword evidence="3 6" id="KW-0808">Transferase</keyword>
<evidence type="ECO:0000313" key="7">
    <source>
        <dbReference type="Proteomes" id="UP000532010"/>
    </source>
</evidence>
<sequence>MQEINGTGIATMLSEKILAAAFTRAVKHGTLTMRTAEGRDFTFGDDSGPDVAIRFTDAAAQMALCLHPELKLGELFVEGRLVIERGTILDLLQLLLQDIHGELDELPLKRLRRIRNWMMRRAENDAARSKRNVAHHYDLDGRLYALFLDSDRQYSCAYFDHPNVSLEEAQLAKKRHIAAKLMVNRGHSVLDIGSGWGGMGLYLAQVAGAGMVRGITLSEEQLEASRRRAAAAGLLDRVRFELEDYRSTTGSFDRIVSVGMFEHVGPPSYDEYFQTCRSLLKADGVMLLHTIGRSGTPYPTNPWITKYIFPGGHLPVLSEMMPAIERAGLIVTDVEILRLHYAYTLQAWRERFLAHRAEVLKLYDERFCRMWECYLAMSESAFRWQDAVVFQVQLARRNDVVPLTRAYMAEREAALKEAEGMELKRSA</sequence>
<evidence type="ECO:0000313" key="6">
    <source>
        <dbReference type="EMBL" id="MBB3018348.1"/>
    </source>
</evidence>
<proteinExistence type="inferred from homology"/>
<dbReference type="PANTHER" id="PTHR43667">
    <property type="entry name" value="CYCLOPROPANE-FATTY-ACYL-PHOSPHOLIPID SYNTHASE"/>
    <property type="match status" value="1"/>
</dbReference>
<reference evidence="6 7" key="1">
    <citation type="submission" date="2020-08" db="EMBL/GenBank/DDBJ databases">
        <title>The Agave Microbiome: Exploring the role of microbial communities in plant adaptations to desert environments.</title>
        <authorList>
            <person name="Partida-Martinez L.P."/>
        </authorList>
    </citation>
    <scope>NUCLEOTIDE SEQUENCE [LARGE SCALE GENOMIC DNA]</scope>
    <source>
        <strain evidence="6 7">AT3.9</strain>
    </source>
</reference>
<dbReference type="InterPro" id="IPR003333">
    <property type="entry name" value="CMAS"/>
</dbReference>